<feature type="transmembrane region" description="Helical" evidence="1">
    <location>
        <begin position="37"/>
        <end position="58"/>
    </location>
</feature>
<name>A0A6P2S380_9BURK</name>
<evidence type="ECO:0000313" key="3">
    <source>
        <dbReference type="EMBL" id="VWC43975.1"/>
    </source>
</evidence>
<organism evidence="3 4">
    <name type="scientific">Burkholderia aenigmatica</name>
    <dbReference type="NCBI Taxonomy" id="2015348"/>
    <lineage>
        <taxon>Bacteria</taxon>
        <taxon>Pseudomonadati</taxon>
        <taxon>Pseudomonadota</taxon>
        <taxon>Betaproteobacteria</taxon>
        <taxon>Burkholderiales</taxon>
        <taxon>Burkholderiaceae</taxon>
        <taxon>Burkholderia</taxon>
        <taxon>Burkholderia cepacia complex</taxon>
    </lineage>
</organism>
<keyword evidence="1" id="KW-0812">Transmembrane</keyword>
<keyword evidence="1" id="KW-1133">Transmembrane helix</keyword>
<dbReference type="EMBL" id="CABVQC010000076">
    <property type="protein sequence ID" value="VWC43975.1"/>
    <property type="molecule type" value="Genomic_DNA"/>
</dbReference>
<dbReference type="GeneID" id="99664732"/>
<dbReference type="Gene3D" id="3.30.1690.10">
    <property type="entry name" value="TcpA-like pilin"/>
    <property type="match status" value="1"/>
</dbReference>
<dbReference type="InterPro" id="IPR014911">
    <property type="entry name" value="PilS_N"/>
</dbReference>
<dbReference type="RefSeq" id="WP_244912201.1">
    <property type="nucleotide sequence ID" value="NZ_CP184471.1"/>
</dbReference>
<feature type="domain" description="Type 4 secretion system PilS N-terminal" evidence="2">
    <location>
        <begin position="66"/>
        <end position="196"/>
    </location>
</feature>
<evidence type="ECO:0000259" key="2">
    <source>
        <dbReference type="Pfam" id="PF08805"/>
    </source>
</evidence>
<sequence>MENREINMAQGDANTSVYDRKAWKDCRRGKAQRGSVLIEYGLYLLVALIAVVGLYAYFNSNSVGEQTNQLGQDLTSLAGKVKSSYSGQYANVTNGNLDTGGFFKNLVSMSDNAGVVTTAPGGGQLTVTSGTLNVAGDSVQYKVTNLPDSSCQPILSAIQRGAAKITINATVIKSPTVSFNPANMTCTGDANTLTFLMS</sequence>
<dbReference type="InterPro" id="IPR045584">
    <property type="entry name" value="Pilin-like"/>
</dbReference>
<evidence type="ECO:0000256" key="1">
    <source>
        <dbReference type="SAM" id="Phobius"/>
    </source>
</evidence>
<accession>A0A6P2S380</accession>
<proteinExistence type="predicted"/>
<reference evidence="3 4" key="1">
    <citation type="submission" date="2019-09" db="EMBL/GenBank/DDBJ databases">
        <authorList>
            <person name="Depoorter E."/>
        </authorList>
    </citation>
    <scope>NUCLEOTIDE SEQUENCE [LARGE SCALE GENOMIC DNA]</scope>
    <source>
        <strain evidence="3">LMG 13014</strain>
    </source>
</reference>
<dbReference type="SUPFAM" id="SSF54523">
    <property type="entry name" value="Pili subunits"/>
    <property type="match status" value="1"/>
</dbReference>
<dbReference type="Pfam" id="PF08805">
    <property type="entry name" value="PilS"/>
    <property type="match status" value="1"/>
</dbReference>
<evidence type="ECO:0000313" key="4">
    <source>
        <dbReference type="Proteomes" id="UP000494261"/>
    </source>
</evidence>
<gene>
    <name evidence="3" type="ORF">BLA13014_07116</name>
</gene>
<dbReference type="AlphaFoldDB" id="A0A6P2S380"/>
<keyword evidence="1" id="KW-0472">Membrane</keyword>
<protein>
    <submittedName>
        <fullName evidence="3">Type IV pilus biogenesis protein</fullName>
    </submittedName>
</protein>
<dbReference type="Proteomes" id="UP000494261">
    <property type="component" value="Unassembled WGS sequence"/>
</dbReference>